<dbReference type="Gene3D" id="3.20.170.20">
    <property type="entry name" value="Protein of unknown function DUF952"/>
    <property type="match status" value="1"/>
</dbReference>
<evidence type="ECO:0000256" key="1">
    <source>
        <dbReference type="SAM" id="MobiDB-lite"/>
    </source>
</evidence>
<evidence type="ECO:0000313" key="2">
    <source>
        <dbReference type="EMBL" id="MDI3402947.1"/>
    </source>
</evidence>
<proteinExistence type="predicted"/>
<dbReference type="RefSeq" id="WP_282540901.1">
    <property type="nucleotide sequence ID" value="NZ_JASCIQ010000003.1"/>
</dbReference>
<dbReference type="SUPFAM" id="SSF56399">
    <property type="entry name" value="ADP-ribosylation"/>
    <property type="match status" value="1"/>
</dbReference>
<comment type="caution">
    <text evidence="2">The sequence shown here is derived from an EMBL/GenBank/DDBJ whole genome shotgun (WGS) entry which is preliminary data.</text>
</comment>
<dbReference type="PANTHER" id="PTHR34129:SF1">
    <property type="entry name" value="DUF952 DOMAIN-CONTAINING PROTEIN"/>
    <property type="match status" value="1"/>
</dbReference>
<protein>
    <submittedName>
        <fullName evidence="2">DUF952 domain-containing protein</fullName>
    </submittedName>
</protein>
<sequence>MIHHVVTAADWAAQAPDGPYAPVSLERDGFVHCAPDEPTALAVVNAFYGDAPRPLLALLVDEDRLTSDCRFEPADGAPPPGVAADVLFPHVYGPLDRAAVVAVREVQWDPTTGRATGFGDPAPANGDNEKRAEQ</sequence>
<feature type="region of interest" description="Disordered" evidence="1">
    <location>
        <begin position="110"/>
        <end position="134"/>
    </location>
</feature>
<reference evidence="2 3" key="1">
    <citation type="submission" date="2023-05" db="EMBL/GenBank/DDBJ databases">
        <title>Draft genome sequence of Streptomyces sp. B-S-A6 isolated from a cave soil in Thailand.</title>
        <authorList>
            <person name="Chamroensaksri N."/>
            <person name="Muangham S."/>
        </authorList>
    </citation>
    <scope>NUCLEOTIDE SEQUENCE [LARGE SCALE GENOMIC DNA]</scope>
    <source>
        <strain evidence="2 3">B-S-A6</strain>
    </source>
</reference>
<keyword evidence="3" id="KW-1185">Reference proteome</keyword>
<dbReference type="InterPro" id="IPR009297">
    <property type="entry name" value="DUF952"/>
</dbReference>
<dbReference type="Pfam" id="PF06108">
    <property type="entry name" value="DUF952"/>
    <property type="match status" value="1"/>
</dbReference>
<accession>A0ABT6S4C4</accession>
<organism evidence="2 3">
    <name type="scientific">Streptomyces cavernicola</name>
    <dbReference type="NCBI Taxonomy" id="3043613"/>
    <lineage>
        <taxon>Bacteria</taxon>
        <taxon>Bacillati</taxon>
        <taxon>Actinomycetota</taxon>
        <taxon>Actinomycetes</taxon>
        <taxon>Kitasatosporales</taxon>
        <taxon>Streptomycetaceae</taxon>
        <taxon>Streptomyces</taxon>
    </lineage>
</organism>
<name>A0ABT6S4C4_9ACTN</name>
<dbReference type="EMBL" id="JASCIQ010000003">
    <property type="protein sequence ID" value="MDI3402947.1"/>
    <property type="molecule type" value="Genomic_DNA"/>
</dbReference>
<dbReference type="PANTHER" id="PTHR34129">
    <property type="entry name" value="BLR1139 PROTEIN"/>
    <property type="match status" value="1"/>
</dbReference>
<dbReference type="Proteomes" id="UP001223978">
    <property type="component" value="Unassembled WGS sequence"/>
</dbReference>
<evidence type="ECO:0000313" key="3">
    <source>
        <dbReference type="Proteomes" id="UP001223978"/>
    </source>
</evidence>
<gene>
    <name evidence="2" type="ORF">QIS96_03800</name>
</gene>